<evidence type="ECO:0000256" key="3">
    <source>
        <dbReference type="ARBA" id="ARBA00022989"/>
    </source>
</evidence>
<feature type="transmembrane region" description="Helical" evidence="5">
    <location>
        <begin position="397"/>
        <end position="424"/>
    </location>
</feature>
<dbReference type="PROSITE" id="PS50801">
    <property type="entry name" value="STAS"/>
    <property type="match status" value="1"/>
</dbReference>
<organism evidence="7 8">
    <name type="scientific">Labedaea rhizosphaerae</name>
    <dbReference type="NCBI Taxonomy" id="598644"/>
    <lineage>
        <taxon>Bacteria</taxon>
        <taxon>Bacillati</taxon>
        <taxon>Actinomycetota</taxon>
        <taxon>Actinomycetes</taxon>
        <taxon>Pseudonocardiales</taxon>
        <taxon>Pseudonocardiaceae</taxon>
        <taxon>Labedaea</taxon>
    </lineage>
</organism>
<keyword evidence="8" id="KW-1185">Reference proteome</keyword>
<feature type="transmembrane region" description="Helical" evidence="5">
    <location>
        <begin position="264"/>
        <end position="286"/>
    </location>
</feature>
<gene>
    <name evidence="7" type="ORF">EV186_102258</name>
</gene>
<feature type="transmembrane region" description="Helical" evidence="5">
    <location>
        <begin position="114"/>
        <end position="135"/>
    </location>
</feature>
<name>A0A4R6SFV6_LABRH</name>
<dbReference type="GO" id="GO:0016020">
    <property type="term" value="C:membrane"/>
    <property type="evidence" value="ECO:0007669"/>
    <property type="project" value="UniProtKB-SubCell"/>
</dbReference>
<dbReference type="InterPro" id="IPR001902">
    <property type="entry name" value="SLC26A/SulP_fam"/>
</dbReference>
<evidence type="ECO:0000256" key="4">
    <source>
        <dbReference type="ARBA" id="ARBA00023136"/>
    </source>
</evidence>
<feature type="transmembrane region" description="Helical" evidence="5">
    <location>
        <begin position="217"/>
        <end position="236"/>
    </location>
</feature>
<dbReference type="OrthoDB" id="9769739at2"/>
<dbReference type="PANTHER" id="PTHR11814">
    <property type="entry name" value="SULFATE TRANSPORTER"/>
    <property type="match status" value="1"/>
</dbReference>
<evidence type="ECO:0000313" key="8">
    <source>
        <dbReference type="Proteomes" id="UP000295444"/>
    </source>
</evidence>
<dbReference type="GO" id="GO:0055085">
    <property type="term" value="P:transmembrane transport"/>
    <property type="evidence" value="ECO:0007669"/>
    <property type="project" value="InterPro"/>
</dbReference>
<dbReference type="InterPro" id="IPR011547">
    <property type="entry name" value="SLC26A/SulP_dom"/>
</dbReference>
<feature type="transmembrane region" description="Helical" evidence="5">
    <location>
        <begin position="56"/>
        <end position="77"/>
    </location>
</feature>
<feature type="transmembrane region" description="Helical" evidence="5">
    <location>
        <begin position="340"/>
        <end position="360"/>
    </location>
</feature>
<sequence>MDTASSKPAGPRPGRLLPGLALLRTYRRDYRTGWLRADILAGITVAAYLIPQVMAYAQVAGLPPAAGLQAALVAMLVYPLLGSSARLSLGPESTTALMTAVTIAPLAAGDPTRYAALAAMLALLVGVVLVLARFARLGVLADLLSKPVLVGYLAGTAAIMIIGQLGRVTRLHLTGESTYAELGSFLDQAGAAHLPTVLMSAGALGFLLVLSRLAPKVPGPLAGVLLATLVSAVFALRHDGIDVVGTIPAGFSAPAVPAVSAHDVAALLLPAIGVAVVGYSDTVLTARSFAMRHGRTVDANAELLALGGANLVTGALQGFPVSSSASRTAIATAVGSRSQLYSLVAVVTVALVLLLGRPVLGAFPQAALGALVIFAALRLIDLGEFRRFGRFRRSELVLALSTTVAVLAFGILYGILAAIALSILDLLRRVARPHDGILGYVRGVAGMHDVDDYPGARRVPGLVVYRYDAPLCFANAEDFHTRALRAVDGSPTDVECFLLNMEANVEVDITAVDALDQLRTQLHERGIELSLARVKQDLRDQLRDAGFLDRLGTGHVYPTLPVAVHAYDRAYTQRHGHLPRPDEAGGHP</sequence>
<evidence type="ECO:0000256" key="5">
    <source>
        <dbReference type="SAM" id="Phobius"/>
    </source>
</evidence>
<feature type="transmembrane region" description="Helical" evidence="5">
    <location>
        <begin position="189"/>
        <end position="210"/>
    </location>
</feature>
<evidence type="ECO:0000256" key="1">
    <source>
        <dbReference type="ARBA" id="ARBA00004141"/>
    </source>
</evidence>
<proteinExistence type="predicted"/>
<dbReference type="InterPro" id="IPR002645">
    <property type="entry name" value="STAS_dom"/>
</dbReference>
<accession>A0A4R6SFV6</accession>
<dbReference type="Gene3D" id="3.30.750.24">
    <property type="entry name" value="STAS domain"/>
    <property type="match status" value="1"/>
</dbReference>
<comment type="subcellular location">
    <subcellularLocation>
        <location evidence="1">Membrane</location>
        <topology evidence="1">Multi-pass membrane protein</topology>
    </subcellularLocation>
</comment>
<feature type="transmembrane region" description="Helical" evidence="5">
    <location>
        <begin position="33"/>
        <end position="50"/>
    </location>
</feature>
<protein>
    <submittedName>
        <fullName evidence="7">High affinity sulfate transporter 1</fullName>
    </submittedName>
</protein>
<dbReference type="Pfam" id="PF01740">
    <property type="entry name" value="STAS"/>
    <property type="match status" value="1"/>
</dbReference>
<dbReference type="InterPro" id="IPR036513">
    <property type="entry name" value="STAS_dom_sf"/>
</dbReference>
<dbReference type="EMBL" id="SNXZ01000002">
    <property type="protein sequence ID" value="TDQ00397.1"/>
    <property type="molecule type" value="Genomic_DNA"/>
</dbReference>
<dbReference type="SUPFAM" id="SSF52091">
    <property type="entry name" value="SpoIIaa-like"/>
    <property type="match status" value="1"/>
</dbReference>
<keyword evidence="2 5" id="KW-0812">Transmembrane</keyword>
<feature type="transmembrane region" description="Helical" evidence="5">
    <location>
        <begin position="147"/>
        <end position="169"/>
    </location>
</feature>
<dbReference type="Proteomes" id="UP000295444">
    <property type="component" value="Unassembled WGS sequence"/>
</dbReference>
<keyword evidence="3 5" id="KW-1133">Transmembrane helix</keyword>
<dbReference type="Pfam" id="PF00916">
    <property type="entry name" value="Sulfate_transp"/>
    <property type="match status" value="1"/>
</dbReference>
<comment type="caution">
    <text evidence="7">The sequence shown here is derived from an EMBL/GenBank/DDBJ whole genome shotgun (WGS) entry which is preliminary data.</text>
</comment>
<feature type="domain" description="STAS" evidence="6">
    <location>
        <begin position="452"/>
        <end position="567"/>
    </location>
</feature>
<dbReference type="RefSeq" id="WP_133849122.1">
    <property type="nucleotide sequence ID" value="NZ_SNXZ01000002.1"/>
</dbReference>
<feature type="transmembrane region" description="Helical" evidence="5">
    <location>
        <begin position="89"/>
        <end position="108"/>
    </location>
</feature>
<evidence type="ECO:0000259" key="6">
    <source>
        <dbReference type="PROSITE" id="PS50801"/>
    </source>
</evidence>
<evidence type="ECO:0000313" key="7">
    <source>
        <dbReference type="EMBL" id="TDQ00397.1"/>
    </source>
</evidence>
<feature type="transmembrane region" description="Helical" evidence="5">
    <location>
        <begin position="366"/>
        <end position="385"/>
    </location>
</feature>
<keyword evidence="4 5" id="KW-0472">Membrane</keyword>
<reference evidence="7 8" key="1">
    <citation type="submission" date="2019-03" db="EMBL/GenBank/DDBJ databases">
        <title>Genomic Encyclopedia of Type Strains, Phase IV (KMG-IV): sequencing the most valuable type-strain genomes for metagenomic binning, comparative biology and taxonomic classification.</title>
        <authorList>
            <person name="Goeker M."/>
        </authorList>
    </citation>
    <scope>NUCLEOTIDE SEQUENCE [LARGE SCALE GENOMIC DNA]</scope>
    <source>
        <strain evidence="7 8">DSM 45361</strain>
    </source>
</reference>
<dbReference type="CDD" id="cd07042">
    <property type="entry name" value="STAS_SulP_like_sulfate_transporter"/>
    <property type="match status" value="1"/>
</dbReference>
<evidence type="ECO:0000256" key="2">
    <source>
        <dbReference type="ARBA" id="ARBA00022692"/>
    </source>
</evidence>
<dbReference type="AlphaFoldDB" id="A0A4R6SFV6"/>
<dbReference type="NCBIfam" id="TIGR00815">
    <property type="entry name" value="sulP"/>
    <property type="match status" value="1"/>
</dbReference>